<dbReference type="AlphaFoldDB" id="A0A8J2J3I0"/>
<comment type="subcellular location">
    <subcellularLocation>
        <location evidence="1">Cell membrane</location>
        <topology evidence="1">Multi-pass membrane protein</topology>
    </subcellularLocation>
</comment>
<evidence type="ECO:0000256" key="6">
    <source>
        <dbReference type="ARBA" id="ARBA00023136"/>
    </source>
</evidence>
<evidence type="ECO:0000256" key="7">
    <source>
        <dbReference type="ARBA" id="ARBA00023170"/>
    </source>
</evidence>
<feature type="domain" description="G-protein coupled receptors family 1 profile" evidence="9">
    <location>
        <begin position="72"/>
        <end position="269"/>
    </location>
</feature>
<evidence type="ECO:0000259" key="9">
    <source>
        <dbReference type="PROSITE" id="PS50262"/>
    </source>
</evidence>
<sequence length="269" mass="30548">MPSTVSLSQSLERRRRDHKIKGLPRRLYKHCCSNTEMNGTENNLPESFTIVSLEAWTGIFIYIGIFVVAAIGNVSVFVCILNLLRRRPSPMNKLLLHLNIADLIVVFVVIPSEIGWRLSIGWYAGEIPCRLVQYIRAFGLYLSALIVTCITLDRYYAVLYPLRSLNANSRVRIMIYSSWIGATLCSVPQAIIFRVVSHPEYNQFFQCVSDSMGEQGEIANGIFNLAVLYFLPLVTIIFSYGSILHKIAQETVTTVTGEFHLHAHFKYYS</sequence>
<protein>
    <recommendedName>
        <fullName evidence="9">G-protein coupled receptors family 1 profile domain-containing protein</fullName>
    </recommendedName>
</protein>
<evidence type="ECO:0000313" key="10">
    <source>
        <dbReference type="EMBL" id="CAG7673169.1"/>
    </source>
</evidence>
<proteinExistence type="inferred from homology"/>
<gene>
    <name evidence="10" type="ORF">AFUS01_LOCUS2229</name>
</gene>
<feature type="transmembrane region" description="Helical" evidence="8">
    <location>
        <begin position="59"/>
        <end position="84"/>
    </location>
</feature>
<evidence type="ECO:0000313" key="11">
    <source>
        <dbReference type="Proteomes" id="UP000708208"/>
    </source>
</evidence>
<reference evidence="10" key="1">
    <citation type="submission" date="2021-06" db="EMBL/GenBank/DDBJ databases">
        <authorList>
            <person name="Hodson N. C."/>
            <person name="Mongue J. A."/>
            <person name="Jaron S. K."/>
        </authorList>
    </citation>
    <scope>NUCLEOTIDE SEQUENCE</scope>
</reference>
<dbReference type="GO" id="GO:0032870">
    <property type="term" value="P:cellular response to hormone stimulus"/>
    <property type="evidence" value="ECO:0007669"/>
    <property type="project" value="TreeGrafter"/>
</dbReference>
<dbReference type="PROSITE" id="PS50262">
    <property type="entry name" value="G_PROTEIN_RECEP_F1_2"/>
    <property type="match status" value="1"/>
</dbReference>
<dbReference type="InterPro" id="IPR000276">
    <property type="entry name" value="GPCR_Rhodpsn"/>
</dbReference>
<keyword evidence="4 8" id="KW-0812">Transmembrane</keyword>
<keyword evidence="11" id="KW-1185">Reference proteome</keyword>
<dbReference type="SUPFAM" id="SSF81321">
    <property type="entry name" value="Family A G protein-coupled receptor-like"/>
    <property type="match status" value="1"/>
</dbReference>
<dbReference type="PROSITE" id="PS00237">
    <property type="entry name" value="G_PROTEIN_RECEP_F1_1"/>
    <property type="match status" value="1"/>
</dbReference>
<feature type="transmembrane region" description="Helical" evidence="8">
    <location>
        <begin position="218"/>
        <end position="240"/>
    </location>
</feature>
<name>A0A8J2J3I0_9HEXA</name>
<dbReference type="InterPro" id="IPR017452">
    <property type="entry name" value="GPCR_Rhodpsn_7TM"/>
</dbReference>
<evidence type="ECO:0000256" key="1">
    <source>
        <dbReference type="ARBA" id="ARBA00004651"/>
    </source>
</evidence>
<keyword evidence="7" id="KW-0675">Receptor</keyword>
<accession>A0A8J2J3I0</accession>
<comment type="similarity">
    <text evidence="2">Belongs to the G-protein coupled receptor 1 family.</text>
</comment>
<evidence type="ECO:0000256" key="8">
    <source>
        <dbReference type="SAM" id="Phobius"/>
    </source>
</evidence>
<evidence type="ECO:0000256" key="5">
    <source>
        <dbReference type="ARBA" id="ARBA00022989"/>
    </source>
</evidence>
<dbReference type="PANTHER" id="PTHR24241">
    <property type="entry name" value="NEUROPEPTIDE RECEPTOR-RELATED G-PROTEIN COUPLED RECEPTOR"/>
    <property type="match status" value="1"/>
</dbReference>
<feature type="transmembrane region" description="Helical" evidence="8">
    <location>
        <begin position="96"/>
        <end position="114"/>
    </location>
</feature>
<dbReference type="Pfam" id="PF00001">
    <property type="entry name" value="7tm_1"/>
    <property type="match status" value="1"/>
</dbReference>
<dbReference type="GO" id="GO:0004930">
    <property type="term" value="F:G protein-coupled receptor activity"/>
    <property type="evidence" value="ECO:0007669"/>
    <property type="project" value="InterPro"/>
</dbReference>
<feature type="transmembrane region" description="Helical" evidence="8">
    <location>
        <begin position="134"/>
        <end position="152"/>
    </location>
</feature>
<dbReference type="GO" id="GO:0042277">
    <property type="term" value="F:peptide binding"/>
    <property type="evidence" value="ECO:0007669"/>
    <property type="project" value="TreeGrafter"/>
</dbReference>
<dbReference type="GO" id="GO:0005886">
    <property type="term" value="C:plasma membrane"/>
    <property type="evidence" value="ECO:0007669"/>
    <property type="project" value="UniProtKB-SubCell"/>
</dbReference>
<comment type="caution">
    <text evidence="10">The sequence shown here is derived from an EMBL/GenBank/DDBJ whole genome shotgun (WGS) entry which is preliminary data.</text>
</comment>
<dbReference type="Proteomes" id="UP000708208">
    <property type="component" value="Unassembled WGS sequence"/>
</dbReference>
<keyword evidence="5 8" id="KW-1133">Transmembrane helix</keyword>
<organism evidence="10 11">
    <name type="scientific">Allacma fusca</name>
    <dbReference type="NCBI Taxonomy" id="39272"/>
    <lineage>
        <taxon>Eukaryota</taxon>
        <taxon>Metazoa</taxon>
        <taxon>Ecdysozoa</taxon>
        <taxon>Arthropoda</taxon>
        <taxon>Hexapoda</taxon>
        <taxon>Collembola</taxon>
        <taxon>Symphypleona</taxon>
        <taxon>Sminthuridae</taxon>
        <taxon>Allacma</taxon>
    </lineage>
</organism>
<dbReference type="PANTHER" id="PTHR24241:SF59">
    <property type="entry name" value="ADIPOKINETIC HORMONE RECEPTOR, ISOFORM C"/>
    <property type="match status" value="1"/>
</dbReference>
<evidence type="ECO:0000256" key="2">
    <source>
        <dbReference type="ARBA" id="ARBA00010663"/>
    </source>
</evidence>
<dbReference type="OrthoDB" id="6435638at2759"/>
<feature type="transmembrane region" description="Helical" evidence="8">
    <location>
        <begin position="173"/>
        <end position="196"/>
    </location>
</feature>
<evidence type="ECO:0000256" key="4">
    <source>
        <dbReference type="ARBA" id="ARBA00022692"/>
    </source>
</evidence>
<evidence type="ECO:0000256" key="3">
    <source>
        <dbReference type="ARBA" id="ARBA00022475"/>
    </source>
</evidence>
<keyword evidence="6 8" id="KW-0472">Membrane</keyword>
<dbReference type="EMBL" id="CAJVCH010012706">
    <property type="protein sequence ID" value="CAG7673169.1"/>
    <property type="molecule type" value="Genomic_DNA"/>
</dbReference>
<keyword evidence="3" id="KW-1003">Cell membrane</keyword>